<comment type="similarity">
    <text evidence="1">Belongs to the CapA family.</text>
</comment>
<dbReference type="PANTHER" id="PTHR33393">
    <property type="entry name" value="POLYGLUTAMINE SYNTHESIS ACCESSORY PROTEIN RV0574C-RELATED"/>
    <property type="match status" value="1"/>
</dbReference>
<organism evidence="3 4">
    <name type="scientific">Bosea vaviloviae</name>
    <dbReference type="NCBI Taxonomy" id="1526658"/>
    <lineage>
        <taxon>Bacteria</taxon>
        <taxon>Pseudomonadati</taxon>
        <taxon>Pseudomonadota</taxon>
        <taxon>Alphaproteobacteria</taxon>
        <taxon>Hyphomicrobiales</taxon>
        <taxon>Boseaceae</taxon>
        <taxon>Bosea</taxon>
    </lineage>
</organism>
<reference evidence="3 4" key="1">
    <citation type="journal article" date="2015" name="Antonie Van Leeuwenhoek">
        <title>Bosea vaviloviae sp. nov., a new species of slow-growing rhizobia isolated from nodules of the relict species Vavilovia formosa (Stev.) Fed.</title>
        <authorList>
            <person name="Safronova V.I."/>
            <person name="Kuznetsova I.G."/>
            <person name="Sazanova A.L."/>
            <person name="Kimeklis A.K."/>
            <person name="Belimov A.A."/>
            <person name="Andronov E.E."/>
            <person name="Pinaev A.G."/>
            <person name="Chizhevskaya E.P."/>
            <person name="Pukhaev A.R."/>
            <person name="Popov K.P."/>
            <person name="Willems A."/>
            <person name="Tikhonovich I.A."/>
        </authorList>
    </citation>
    <scope>NUCLEOTIDE SEQUENCE [LARGE SCALE GENOMIC DNA]</scope>
    <source>
        <strain evidence="3 4">Vaf18</strain>
    </source>
</reference>
<dbReference type="AlphaFoldDB" id="A0A1D7U8N9"/>
<dbReference type="Gene3D" id="3.60.21.10">
    <property type="match status" value="1"/>
</dbReference>
<accession>A0A1D7U8N9</accession>
<dbReference type="InterPro" id="IPR019079">
    <property type="entry name" value="Capsule_synth_CapA"/>
</dbReference>
<dbReference type="InterPro" id="IPR029052">
    <property type="entry name" value="Metallo-depent_PP-like"/>
</dbReference>
<dbReference type="SMART" id="SM00854">
    <property type="entry name" value="PGA_cap"/>
    <property type="match status" value="1"/>
</dbReference>
<keyword evidence="4" id="KW-1185">Reference proteome</keyword>
<dbReference type="EMBL" id="CP017147">
    <property type="protein sequence ID" value="AOO83689.1"/>
    <property type="molecule type" value="Genomic_DNA"/>
</dbReference>
<dbReference type="Proteomes" id="UP000094969">
    <property type="component" value="Chromosome"/>
</dbReference>
<sequence>MTRALYLLGDINLKGVGDPSLVFEHVAPKLAGASMVFANLECCLFDDAATATEQRGFYVPTRFAAVLKAAGLHAVGMANNVNIGQEAIASSLAALGRAGIATVGAGLDDAAREPLIIERHGLRYGILQRTAIYWPDTHEAGPGQVGVAVIKAHTAYRPKLEQQAARTRPGVPPEVVTWADPGSLAECAGAIASLRERADIVVASFHWGYRAEILNYQREFAHAAIDAGADLVFGHGPHMILPIELHAGRPIVYGCGNFSFQFAHDRVLHADWVGMFLRASIADGVIGSIEIAFVERNADNQTVVRAVDDLPQARDRLTAASAELGCRLETDGGILRLSLRA</sequence>
<evidence type="ECO:0000313" key="3">
    <source>
        <dbReference type="EMBL" id="AOO83689.1"/>
    </source>
</evidence>
<evidence type="ECO:0000259" key="2">
    <source>
        <dbReference type="SMART" id="SM00854"/>
    </source>
</evidence>
<gene>
    <name evidence="3" type="ORF">BHK69_27480</name>
</gene>
<dbReference type="OrthoDB" id="9810718at2"/>
<feature type="domain" description="Capsule synthesis protein CapA" evidence="2">
    <location>
        <begin position="4"/>
        <end position="262"/>
    </location>
</feature>
<protein>
    <recommendedName>
        <fullName evidence="2">Capsule synthesis protein CapA domain-containing protein</fullName>
    </recommendedName>
</protein>
<dbReference type="STRING" id="1526658.BHK69_27480"/>
<dbReference type="KEGG" id="bvv:BHK69_27480"/>
<name>A0A1D7U8N9_9HYPH</name>
<dbReference type="Pfam" id="PF09587">
    <property type="entry name" value="PGA_cap"/>
    <property type="match status" value="1"/>
</dbReference>
<evidence type="ECO:0000256" key="1">
    <source>
        <dbReference type="ARBA" id="ARBA00005662"/>
    </source>
</evidence>
<dbReference type="InterPro" id="IPR052169">
    <property type="entry name" value="CW_Biosynth-Accessory"/>
</dbReference>
<dbReference type="PANTHER" id="PTHR33393:SF11">
    <property type="entry name" value="POLYGLUTAMINE SYNTHESIS ACCESSORY PROTEIN RV0574C-RELATED"/>
    <property type="match status" value="1"/>
</dbReference>
<dbReference type="SUPFAM" id="SSF56300">
    <property type="entry name" value="Metallo-dependent phosphatases"/>
    <property type="match status" value="1"/>
</dbReference>
<evidence type="ECO:0000313" key="4">
    <source>
        <dbReference type="Proteomes" id="UP000094969"/>
    </source>
</evidence>
<proteinExistence type="inferred from homology"/>
<dbReference type="RefSeq" id="WP_069692884.1">
    <property type="nucleotide sequence ID" value="NZ_CP017147.1"/>
</dbReference>